<evidence type="ECO:0000313" key="3">
    <source>
        <dbReference type="RefSeq" id="XP_034234569.1"/>
    </source>
</evidence>
<dbReference type="OrthoDB" id="8188927at2759"/>
<accession>A0A6P8ZJ16</accession>
<dbReference type="FunCoup" id="A0A6P8ZJ16">
    <property type="interactions" value="5"/>
</dbReference>
<feature type="signal peptide" evidence="1">
    <location>
        <begin position="1"/>
        <end position="30"/>
    </location>
</feature>
<dbReference type="InParanoid" id="A0A6P8ZJ16"/>
<keyword evidence="2" id="KW-1185">Reference proteome</keyword>
<evidence type="ECO:0000313" key="2">
    <source>
        <dbReference type="Proteomes" id="UP000515158"/>
    </source>
</evidence>
<dbReference type="RefSeq" id="XP_034234569.1">
    <property type="nucleotide sequence ID" value="XM_034378678.1"/>
</dbReference>
<name>A0A6P8ZJ16_THRPL</name>
<dbReference type="Proteomes" id="UP000515158">
    <property type="component" value="Unplaced"/>
</dbReference>
<dbReference type="InterPro" id="IPR045860">
    <property type="entry name" value="Snake_toxin-like_sf"/>
</dbReference>
<reference evidence="3" key="1">
    <citation type="submission" date="2025-08" db="UniProtKB">
        <authorList>
            <consortium name="RefSeq"/>
        </authorList>
    </citation>
    <scope>IDENTIFICATION</scope>
    <source>
        <tissue evidence="3">Total insect</tissue>
    </source>
</reference>
<protein>
    <submittedName>
        <fullName evidence="3">Uncharacterized protein LOC117641395</fullName>
    </submittedName>
</protein>
<dbReference type="GeneID" id="117641395"/>
<dbReference type="SUPFAM" id="SSF57302">
    <property type="entry name" value="Snake toxin-like"/>
    <property type="match status" value="1"/>
</dbReference>
<gene>
    <name evidence="3" type="primary">LOC117641395</name>
</gene>
<organism evidence="3">
    <name type="scientific">Thrips palmi</name>
    <name type="common">Melon thrips</name>
    <dbReference type="NCBI Taxonomy" id="161013"/>
    <lineage>
        <taxon>Eukaryota</taxon>
        <taxon>Metazoa</taxon>
        <taxon>Ecdysozoa</taxon>
        <taxon>Arthropoda</taxon>
        <taxon>Hexapoda</taxon>
        <taxon>Insecta</taxon>
        <taxon>Pterygota</taxon>
        <taxon>Neoptera</taxon>
        <taxon>Paraneoptera</taxon>
        <taxon>Thysanoptera</taxon>
        <taxon>Terebrantia</taxon>
        <taxon>Thripoidea</taxon>
        <taxon>Thripidae</taxon>
        <taxon>Thrips</taxon>
    </lineage>
</organism>
<sequence>MDSRWTRAAAFVAPAAVMLMLITVVPTASALRCFQCGFYTDGVGSITPCINYTVELHLKECPKEKSKSCLKYVSEGVTVRACSDECIEKESSWGGYHYCCKTDACNGATPRDASPLAVLLSVGVVLWGWGRQGVANQQR</sequence>
<keyword evidence="1" id="KW-0732">Signal</keyword>
<feature type="chain" id="PRO_5027828338" evidence="1">
    <location>
        <begin position="31"/>
        <end position="139"/>
    </location>
</feature>
<dbReference type="KEGG" id="tpal:117641395"/>
<dbReference type="AlphaFoldDB" id="A0A6P8ZJ16"/>
<proteinExistence type="predicted"/>
<evidence type="ECO:0000256" key="1">
    <source>
        <dbReference type="SAM" id="SignalP"/>
    </source>
</evidence>